<dbReference type="RefSeq" id="WP_232176691.1">
    <property type="nucleotide sequence ID" value="NZ_JAJPWV010000002.1"/>
</dbReference>
<evidence type="ECO:0000313" key="1">
    <source>
        <dbReference type="EMBL" id="MCD8740292.1"/>
    </source>
</evidence>
<dbReference type="EMBL" id="JAJPWV010000002">
    <property type="protein sequence ID" value="MCD8740292.1"/>
    <property type="molecule type" value="Genomic_DNA"/>
</dbReference>
<evidence type="ECO:0000313" key="2">
    <source>
        <dbReference type="Proteomes" id="UP001199919"/>
    </source>
</evidence>
<organism evidence="1 2">
    <name type="scientific">Mucilaginibacter roseus</name>
    <dbReference type="NCBI Taxonomy" id="1528868"/>
    <lineage>
        <taxon>Bacteria</taxon>
        <taxon>Pseudomonadati</taxon>
        <taxon>Bacteroidota</taxon>
        <taxon>Sphingobacteriia</taxon>
        <taxon>Sphingobacteriales</taxon>
        <taxon>Sphingobacteriaceae</taxon>
        <taxon>Mucilaginibacter</taxon>
    </lineage>
</organism>
<accession>A0ABS8U206</accession>
<proteinExistence type="predicted"/>
<name>A0ABS8U206_9SPHI</name>
<dbReference type="InterPro" id="IPR032675">
    <property type="entry name" value="LRR_dom_sf"/>
</dbReference>
<comment type="caution">
    <text evidence="1">The sequence shown here is derived from an EMBL/GenBank/DDBJ whole genome shotgun (WGS) entry which is preliminary data.</text>
</comment>
<reference evidence="1 2" key="1">
    <citation type="submission" date="2021-12" db="EMBL/GenBank/DDBJ databases">
        <title>Mucilaginibacter roseus genome.</title>
        <authorList>
            <person name="Ferreira J.R."/>
            <person name="Newman J.D."/>
        </authorList>
    </citation>
    <scope>NUCLEOTIDE SEQUENCE [LARGE SCALE GENOMIC DNA]</scope>
    <source>
        <strain evidence="1 2">LMG 28454</strain>
    </source>
</reference>
<dbReference type="Proteomes" id="UP001199919">
    <property type="component" value="Unassembled WGS sequence"/>
</dbReference>
<evidence type="ECO:0008006" key="3">
    <source>
        <dbReference type="Google" id="ProtNLM"/>
    </source>
</evidence>
<protein>
    <recommendedName>
        <fullName evidence="3">Leucine-rich repeat domain-containing protein</fullName>
    </recommendedName>
</protein>
<sequence length="247" mass="28441">MLTDKQIELGVWAFKSSLWQTLNIDDIAIYDTEWLSISTSRLNNEIRSLSPSRMKELRNAWKMTLPKLFNVKYLFVEHQIDQEFFESICKMPNLEGLYIKWSRITDLSPIDNLFKLKHLHLGSTPGLLKLNGLNKLNFLQSLELENTKGITDYSVLGKLVWLESLVITGSVNSPRVKMDTLDFLTTLTKLKVLVLYVSLKSNSIEPMLMLNNLVKLYLSDNLYRGQDSNIMLGFFPNLTFSNLGKRA</sequence>
<dbReference type="SUPFAM" id="SSF52058">
    <property type="entry name" value="L domain-like"/>
    <property type="match status" value="1"/>
</dbReference>
<dbReference type="Gene3D" id="3.80.10.10">
    <property type="entry name" value="Ribonuclease Inhibitor"/>
    <property type="match status" value="1"/>
</dbReference>
<gene>
    <name evidence="1" type="ORF">LT679_06725</name>
</gene>
<keyword evidence="2" id="KW-1185">Reference proteome</keyword>